<feature type="domain" description="CBM6" evidence="6">
    <location>
        <begin position="1017"/>
        <end position="1158"/>
    </location>
</feature>
<feature type="domain" description="PKD" evidence="5">
    <location>
        <begin position="819"/>
        <end position="901"/>
    </location>
</feature>
<dbReference type="PANTHER" id="PTHR40469">
    <property type="entry name" value="SECRETED GLYCOSYL HYDROLASE"/>
    <property type="match status" value="1"/>
</dbReference>
<dbReference type="Gene3D" id="2.120.10.30">
    <property type="entry name" value="TolB, C-terminal domain"/>
    <property type="match status" value="1"/>
</dbReference>
<dbReference type="Gene3D" id="3.40.50.880">
    <property type="match status" value="2"/>
</dbReference>
<reference evidence="7 8" key="1">
    <citation type="submission" date="2018-10" db="EMBL/GenBank/DDBJ databases">
        <title>Genomic Encyclopedia of Archaeal and Bacterial Type Strains, Phase II (KMG-II): from individual species to whole genera.</title>
        <authorList>
            <person name="Goeker M."/>
        </authorList>
    </citation>
    <scope>NUCLEOTIDE SEQUENCE [LARGE SCALE GENOMIC DNA]</scope>
    <source>
        <strain evidence="7 8">DSM 14954</strain>
    </source>
</reference>
<keyword evidence="2 4" id="KW-0732">Signal</keyword>
<sequence length="2682" mass="284298">MRRMRYALLAVVAAIAWAMSASPVRAAETVVIDAVDTAGQVWSPATRTIKVGDTVRWEFDQALVTHNLKSQGTNWAEPINETREVNGPAISRTFTTPGTYDFLCDLHTGMSGKVIVEAAPAATLSKVLVFSKTGGFRHDSIPQGIAAIQALGQANGFTVDATEDAAAFTAANLAQYDVVVFMSTTGEILNDAQQTAFEGYIKGGGGFAGVHAASDTEYSWPWFGELVGGYFRNHPPGTPTAAVDIEDGDEPSTTGLPTRWTRTDEWYNFQHPVTPAVNGNTTVADYSPRARQVKVLATVDESTYDEQDGNTIDDDHPVAWCSNFDGGISWYTAMGHTQASFADADFRKHLLGGLRTAAGVAGDCGKPRQTPPTAADFEKITINNDTNAPMEIDIANDGRAFYIELDGRVQMWNPTTQVTTTVGTIPVTLSHENGLLGIQLAQDFDTSGYIYLAYSALPDSSNQNRVSRFKLTGTTLGQEQIIYTWQHQRQECCHTGGSLEWGANGDLYISTGDNTNPFAHGFNPTDERPGRQIWDAQRTSANTNDPNGKILRIRPIPNATGAPGVGTTYTIPPGNMFPVGTDKTLPEIYAMGFRNPFRINYDKKTGWILMGDYGPDAGSTDPNRGPQGSVEWNVVKQPGFYGWPYCIRENVPYKDITYTSNAGGTVKGDYSCSAPVNDSPNNTGLTNLPAAIPASMWMGYSETDTRFPDLGTGGAPMGGARYYFDENSNSDTKFPRFYDGQWFIGEWNNDWIRTADLNNQGLVTGVSNWARTTGYISPMDMEFGPDGSLYVVEWGQGFAENNPDSGVYRVDYISGSRTPIANATVNNDAVPVGTTVQFSSAGSNDPDGTPITYLWNFGDGTPTSTQPNPSHQYTAAGTYDATLTVTDESGATAVDTVRVVVGNQRPVVTIELPENGKIADFGDKIPYKVSVTDPDGGSTGAGTIKCEDIRIEVKLGHDTHAHELSTLSGCEGTFTVTSVEGHGVNANVFTVVTASYTDAGNGPAAGVTGSAEAILQPKLKQAEYYLTTGRTADGRGTGDPGVTQEATTDVGGGNAAAFIEDGDWISFNPYNLEDLTKATFRVASGGAGGIIELRYDAPDGPLVAATPNIAPTGGWQSWQDVTINLPTTIPQGTHRLFIVFRHPTNTGSLMNLNYFKFTGKGAAVTAPPEVNATAEPVSGVAPLNVAFNADATDAEGEAMTYAWDFGVPGTDADKSTQKAPNYTYTTPGNYTATVTVTDASGGHSSDTVEVRVTRPLDECPTGPARSDEFDGTALDSKWTVERPDAANPLSVSGGNLNLPIAPGSMYGNGTTAKNIVVQSAPDGAYTATAKISASALTENYHQAGLRVWAGDDNWASIHMISAGGTRDFEFITEVNGNPRNEGADKLGGIPADSPLDYYVRIISDGENLTAAYSYNGTTFTPVGRPVSLATFTDAKIGPAALSAEAPSVPVARFDWIRFDPDGTGGGGSEGIVDEFEGTTLDGAWERIRGDQSSVVAGGTLQIPAQPGDIYQTRNDAKNLVVRPAPTGAWVATTKVNFKGTAQYHQAGIMVYGDDNNFTKFGRIAHTTAGAEKFEFINEVNAVARNEAADSTANVPANFPNDFWLRLTSDGTNVVGHYSTDGTTWTAAGRPAALPANAKIGLFAFSNDGTGNPVAAFDSFTLTGDAVGGGGGGGGTPSGPSYDDQFDGASLDKTRWNAIVRDNPAEYSLTGGKFNLTLTQGDIYTGDTNPPPNGFILQDASHAGEDWVIETKIDAYTFNGGYAQGGLMAYLDGDNYIKFDVITDPNNARANRIELRSEIAGVIQEPQSNATLTAAQAEGPFYLRLTKTGTSYKGEYSFDGVAWTAAPNSPVTNPMVAPDFGIFGFSPQADGVGDTVSFDYFTLDGPDPSSCEQCNGPGDPFDGDALNTTKWSAIAHDDATKYAVANGALKVTTTAGEIYQASTGGGPLILQPAANAGTDWVLETKLTNTLDGGYSQGGILAYGDDNNYVKLNAIADDNNVNRVNRLELRSEVNGTVSATASDPQITAAQAAGPLWLRLTKAGNSYTAQYKTSEAGEWIAFSGPVTNAMVSPKFGLYTQGVLQSGDTVTFEYFSVDGDSTGCPPVDENNAPTIESATATPTSGFAPLQVKFDVTASDEDDDALTYSWDFNGDGTADSTSEDPTYTYTTAGTYEAKVTVSDGEDTRTRTVTVTVFGADDPEARFRVLVFSKTTGFRHDSIPAGIAAIKALGEANDFQVDASEDSGVFNATTLAHYDAVVFLSTTGDPLNATQQTAFENYIKGGGGYVGIHAAADTEYEWGFYGGLVGAYFRNHPAGTPTATVRIDDADHHSTQGLPNPWSRVDEWYNYQSPVNPVVGGGGDDYSPRGQVHVLLTVDEATYGEEDGNTTDDDHPISWCQRYQGGRSWYTGMGHTQATFSEAPFLKHLLSGLEIAAGVQADADCGKQGGNQNPTVSIQRNPAGDVYPGDPVAFTSTASDPDGDTLTYEWDFGDGGTAATKDAMHTYTEPGVWYAKLTVRDGKGGKATALVPVNVQPFNENEVEVGVGGLVPSTLALDIKGSANLGVFQPGVAKDYTATLNATATSSATASALTVRDPSTNHTGHLVNGSAFLPQPLQVRATDTANPSTAFAPLPATPTARLNLLSFPTPVSGRELKIDFKQSIAASDELATGGYGKVLVFTLSATTP</sequence>
<dbReference type="InterPro" id="IPR029062">
    <property type="entry name" value="Class_I_gatase-like"/>
</dbReference>
<dbReference type="InterPro" id="IPR000601">
    <property type="entry name" value="PKD_dom"/>
</dbReference>
<dbReference type="Gene3D" id="2.60.40.10">
    <property type="entry name" value="Immunoglobulins"/>
    <property type="match status" value="4"/>
</dbReference>
<dbReference type="GO" id="GO:0009055">
    <property type="term" value="F:electron transfer activity"/>
    <property type="evidence" value="ECO:0007669"/>
    <property type="project" value="InterPro"/>
</dbReference>
<dbReference type="Pfam" id="PF00127">
    <property type="entry name" value="Copper-bind"/>
    <property type="match status" value="1"/>
</dbReference>
<dbReference type="InterPro" id="IPR013320">
    <property type="entry name" value="ConA-like_dom_sf"/>
</dbReference>
<dbReference type="Gene3D" id="2.60.40.420">
    <property type="entry name" value="Cupredoxins - blue copper proteins"/>
    <property type="match status" value="1"/>
</dbReference>
<evidence type="ECO:0000313" key="7">
    <source>
        <dbReference type="EMBL" id="RKQ91861.1"/>
    </source>
</evidence>
<name>A0A660LGI2_9ACTN</name>
<dbReference type="SUPFAM" id="SSF49503">
    <property type="entry name" value="Cupredoxins"/>
    <property type="match status" value="1"/>
</dbReference>
<evidence type="ECO:0000256" key="1">
    <source>
        <dbReference type="ARBA" id="ARBA00022723"/>
    </source>
</evidence>
<dbReference type="SUPFAM" id="SSF49899">
    <property type="entry name" value="Concanavalin A-like lectins/glucanases"/>
    <property type="match status" value="4"/>
</dbReference>
<dbReference type="InterPro" id="IPR000923">
    <property type="entry name" value="BlueCu_1"/>
</dbReference>
<dbReference type="InterPro" id="IPR041542">
    <property type="entry name" value="GH43_C2"/>
</dbReference>
<evidence type="ECO:0000256" key="3">
    <source>
        <dbReference type="ARBA" id="ARBA00023008"/>
    </source>
</evidence>
<dbReference type="InterPro" id="IPR008972">
    <property type="entry name" value="Cupredoxin"/>
</dbReference>
<dbReference type="Pfam" id="PF03422">
    <property type="entry name" value="CBM_6"/>
    <property type="match status" value="1"/>
</dbReference>
<dbReference type="SUPFAM" id="SSF49785">
    <property type="entry name" value="Galactose-binding domain-like"/>
    <property type="match status" value="1"/>
</dbReference>
<dbReference type="InterPro" id="IPR022409">
    <property type="entry name" value="PKD/Chitinase_dom"/>
</dbReference>
<dbReference type="InterPro" id="IPR008979">
    <property type="entry name" value="Galactose-bd-like_sf"/>
</dbReference>
<evidence type="ECO:0000256" key="2">
    <source>
        <dbReference type="ARBA" id="ARBA00022729"/>
    </source>
</evidence>
<dbReference type="Pfam" id="PF06283">
    <property type="entry name" value="ThuA"/>
    <property type="match status" value="2"/>
</dbReference>
<dbReference type="GO" id="GO:0030246">
    <property type="term" value="F:carbohydrate binding"/>
    <property type="evidence" value="ECO:0007669"/>
    <property type="project" value="InterPro"/>
</dbReference>
<dbReference type="Pfam" id="PF07995">
    <property type="entry name" value="GSDH"/>
    <property type="match status" value="1"/>
</dbReference>
<dbReference type="GO" id="GO:0005975">
    <property type="term" value="P:carbohydrate metabolic process"/>
    <property type="evidence" value="ECO:0007669"/>
    <property type="project" value="UniProtKB-ARBA"/>
</dbReference>
<feature type="domain" description="PKD" evidence="5">
    <location>
        <begin position="2110"/>
        <end position="2191"/>
    </location>
</feature>
<proteinExistence type="predicted"/>
<dbReference type="Gene3D" id="2.60.120.200">
    <property type="match status" value="4"/>
</dbReference>
<keyword evidence="3" id="KW-0186">Copper</keyword>
<dbReference type="Gene3D" id="2.60.120.260">
    <property type="entry name" value="Galactose-binding domain-like"/>
    <property type="match status" value="1"/>
</dbReference>
<keyword evidence="8" id="KW-1185">Reference proteome</keyword>
<dbReference type="OrthoDB" id="4990598at2"/>
<dbReference type="InterPro" id="IPR006584">
    <property type="entry name" value="Cellulose-bd_IV"/>
</dbReference>
<dbReference type="SMART" id="SM00089">
    <property type="entry name" value="PKD"/>
    <property type="match status" value="4"/>
</dbReference>
<keyword evidence="1" id="KW-0479">Metal-binding</keyword>
<protein>
    <submittedName>
        <fullName evidence="7">Copper binding plastocyanin/azurin family protein</fullName>
    </submittedName>
</protein>
<dbReference type="SUPFAM" id="SSF50952">
    <property type="entry name" value="Soluble quinoprotein glucose dehydrogenase"/>
    <property type="match status" value="1"/>
</dbReference>
<gene>
    <name evidence="7" type="ORF">C8N24_1694</name>
</gene>
<dbReference type="GO" id="GO:0005507">
    <property type="term" value="F:copper ion binding"/>
    <property type="evidence" value="ECO:0007669"/>
    <property type="project" value="InterPro"/>
</dbReference>
<dbReference type="InterPro" id="IPR005084">
    <property type="entry name" value="CBM6"/>
</dbReference>
<evidence type="ECO:0000313" key="8">
    <source>
        <dbReference type="Proteomes" id="UP000278962"/>
    </source>
</evidence>
<dbReference type="InterPro" id="IPR011041">
    <property type="entry name" value="Quinoprot_gluc/sorb_DH_b-prop"/>
</dbReference>
<dbReference type="SUPFAM" id="SSF52317">
    <property type="entry name" value="Class I glutamine amidotransferase-like"/>
    <property type="match status" value="2"/>
</dbReference>
<dbReference type="Pfam" id="PF18911">
    <property type="entry name" value="PKD_4"/>
    <property type="match status" value="4"/>
</dbReference>
<dbReference type="CDD" id="cd00146">
    <property type="entry name" value="PKD"/>
    <property type="match status" value="3"/>
</dbReference>
<comment type="caution">
    <text evidence="7">The sequence shown here is derived from an EMBL/GenBank/DDBJ whole genome shotgun (WGS) entry which is preliminary data.</text>
</comment>
<dbReference type="CDD" id="cd04084">
    <property type="entry name" value="CBM6_xylanase-like"/>
    <property type="match status" value="1"/>
</dbReference>
<feature type="chain" id="PRO_5024925128" evidence="4">
    <location>
        <begin position="27"/>
        <end position="2682"/>
    </location>
</feature>
<dbReference type="Pfam" id="PF17851">
    <property type="entry name" value="GH43_C2"/>
    <property type="match status" value="3"/>
</dbReference>
<accession>A0A660LGI2</accession>
<dbReference type="SUPFAM" id="SSF49299">
    <property type="entry name" value="PKD domain"/>
    <property type="match status" value="4"/>
</dbReference>
<feature type="domain" description="PKD" evidence="5">
    <location>
        <begin position="1168"/>
        <end position="1253"/>
    </location>
</feature>
<dbReference type="RefSeq" id="WP_121249619.1">
    <property type="nucleotide sequence ID" value="NZ_RBIL01000001.1"/>
</dbReference>
<dbReference type="SMART" id="SM00606">
    <property type="entry name" value="CBD_IV"/>
    <property type="match status" value="1"/>
</dbReference>
<feature type="signal peptide" evidence="4">
    <location>
        <begin position="1"/>
        <end position="26"/>
    </location>
</feature>
<dbReference type="InterPro" id="IPR029010">
    <property type="entry name" value="ThuA-like"/>
</dbReference>
<evidence type="ECO:0000259" key="6">
    <source>
        <dbReference type="PROSITE" id="PS51175"/>
    </source>
</evidence>
<dbReference type="PROSITE" id="PS50093">
    <property type="entry name" value="PKD"/>
    <property type="match status" value="4"/>
</dbReference>
<dbReference type="InterPro" id="IPR011042">
    <property type="entry name" value="6-blade_b-propeller_TolB-like"/>
</dbReference>
<dbReference type="Proteomes" id="UP000278962">
    <property type="component" value="Unassembled WGS sequence"/>
</dbReference>
<dbReference type="InterPro" id="IPR012938">
    <property type="entry name" value="Glc/Sorbosone_DH"/>
</dbReference>
<dbReference type="EMBL" id="RBIL01000001">
    <property type="protein sequence ID" value="RKQ91861.1"/>
    <property type="molecule type" value="Genomic_DNA"/>
</dbReference>
<dbReference type="PROSITE" id="PS51175">
    <property type="entry name" value="CBM6"/>
    <property type="match status" value="1"/>
</dbReference>
<organism evidence="7 8">
    <name type="scientific">Solirubrobacter pauli</name>
    <dbReference type="NCBI Taxonomy" id="166793"/>
    <lineage>
        <taxon>Bacteria</taxon>
        <taxon>Bacillati</taxon>
        <taxon>Actinomycetota</taxon>
        <taxon>Thermoleophilia</taxon>
        <taxon>Solirubrobacterales</taxon>
        <taxon>Solirubrobacteraceae</taxon>
        <taxon>Solirubrobacter</taxon>
    </lineage>
</organism>
<dbReference type="InterPro" id="IPR013783">
    <property type="entry name" value="Ig-like_fold"/>
</dbReference>
<evidence type="ECO:0000259" key="5">
    <source>
        <dbReference type="PROSITE" id="PS50093"/>
    </source>
</evidence>
<dbReference type="InterPro" id="IPR035986">
    <property type="entry name" value="PKD_dom_sf"/>
</dbReference>
<dbReference type="PANTHER" id="PTHR40469:SF2">
    <property type="entry name" value="GALACTOSE-BINDING DOMAIN-LIKE SUPERFAMILY PROTEIN"/>
    <property type="match status" value="1"/>
</dbReference>
<evidence type="ECO:0000256" key="4">
    <source>
        <dbReference type="SAM" id="SignalP"/>
    </source>
</evidence>
<feature type="domain" description="PKD" evidence="5">
    <location>
        <begin position="2477"/>
        <end position="2530"/>
    </location>
</feature>